<dbReference type="PANTHER" id="PTHR37014">
    <property type="entry name" value="EXPRESSION LETHALITY PROTEIN HEL10, PUTATIVE (AFU_ORTHOLOGUE AFUA_1G06580)-RELATED"/>
    <property type="match status" value="1"/>
</dbReference>
<feature type="region of interest" description="Disordered" evidence="1">
    <location>
        <begin position="42"/>
        <end position="100"/>
    </location>
</feature>
<dbReference type="InterPro" id="IPR011058">
    <property type="entry name" value="Cyanovirin-N"/>
</dbReference>
<dbReference type="Gene3D" id="2.30.60.10">
    <property type="entry name" value="Cyanovirin-N"/>
    <property type="match status" value="1"/>
</dbReference>
<dbReference type="SUPFAM" id="SSF51322">
    <property type="entry name" value="Cyanovirin-N"/>
    <property type="match status" value="1"/>
</dbReference>
<dbReference type="InterPro" id="IPR036779">
    <property type="entry name" value="LysM_dom_sf"/>
</dbReference>
<protein>
    <submittedName>
        <fullName evidence="3">CNVH-domain-containing protein</fullName>
    </submittedName>
</protein>
<dbReference type="CDD" id="cd00118">
    <property type="entry name" value="LysM"/>
    <property type="match status" value="1"/>
</dbReference>
<keyword evidence="4" id="KW-1185">Reference proteome</keyword>
<dbReference type="PROSITE" id="PS51782">
    <property type="entry name" value="LYSM"/>
    <property type="match status" value="1"/>
</dbReference>
<dbReference type="Gene3D" id="3.10.350.10">
    <property type="entry name" value="LysM domain"/>
    <property type="match status" value="1"/>
</dbReference>
<dbReference type="SMART" id="SM00257">
    <property type="entry name" value="LysM"/>
    <property type="match status" value="1"/>
</dbReference>
<gene>
    <name evidence="3" type="ORF">BS50DRAFT_530391</name>
</gene>
<dbReference type="OrthoDB" id="2107166at2759"/>
<dbReference type="InterPro" id="IPR036673">
    <property type="entry name" value="Cyanovirin-N_sf"/>
</dbReference>
<dbReference type="Pfam" id="PF05433">
    <property type="entry name" value="Rick_17kDa_Anti"/>
    <property type="match status" value="1"/>
</dbReference>
<sequence length="262" mass="27706">MGALAGGAAGAFGGAKIGGHATGHTKTSGLVGAIAGAFAGHKLQDGVSDWKDERDEKKKREEEEKKQKQHQQENQHHGGGHHSRHSSGDRPRGGHFAGGFTQTSRDVRLDAHGDFNLHAQCRRLDGSYQSSTLSLNRILENDNGSFRWSTGNSSSGGGSVTVQAGDTLRAIAARHNCSFDEIARHNGIQNPDMIYPGQNLQLPGGGSNHGGSGNFGASARNVRLVDGGQTLEAELRRGGDWVTSSIVLDERIGNKNGCLELV</sequence>
<dbReference type="AlphaFoldDB" id="A0A2T2NFI1"/>
<evidence type="ECO:0000259" key="2">
    <source>
        <dbReference type="PROSITE" id="PS51782"/>
    </source>
</evidence>
<dbReference type="EMBL" id="KZ678139">
    <property type="protein sequence ID" value="PSN64187.1"/>
    <property type="molecule type" value="Genomic_DNA"/>
</dbReference>
<feature type="compositionally biased region" description="Basic and acidic residues" evidence="1">
    <location>
        <begin position="42"/>
        <end position="76"/>
    </location>
</feature>
<dbReference type="PANTHER" id="PTHR37014:SF1">
    <property type="entry name" value="EXPRESSION LETHALITY PROTEIN HEL10, PUTATIVE (AFU_ORTHOLOGUE AFUA_1G06580)-RELATED"/>
    <property type="match status" value="1"/>
</dbReference>
<dbReference type="InterPro" id="IPR018392">
    <property type="entry name" value="LysM"/>
</dbReference>
<dbReference type="Proteomes" id="UP000240883">
    <property type="component" value="Unassembled WGS sequence"/>
</dbReference>
<evidence type="ECO:0000313" key="4">
    <source>
        <dbReference type="Proteomes" id="UP000240883"/>
    </source>
</evidence>
<dbReference type="SUPFAM" id="SSF54106">
    <property type="entry name" value="LysM domain"/>
    <property type="match status" value="1"/>
</dbReference>
<proteinExistence type="predicted"/>
<evidence type="ECO:0000256" key="1">
    <source>
        <dbReference type="SAM" id="MobiDB-lite"/>
    </source>
</evidence>
<evidence type="ECO:0000313" key="3">
    <source>
        <dbReference type="EMBL" id="PSN64187.1"/>
    </source>
</evidence>
<name>A0A2T2NFI1_CORCC</name>
<accession>A0A2T2NFI1</accession>
<dbReference type="InterPro" id="IPR008816">
    <property type="entry name" value="Gly_zipper_2TM_dom"/>
</dbReference>
<reference evidence="3 4" key="1">
    <citation type="journal article" date="2018" name="Front. Microbiol.">
        <title>Genome-Wide Analysis of Corynespora cassiicola Leaf Fall Disease Putative Effectors.</title>
        <authorList>
            <person name="Lopez D."/>
            <person name="Ribeiro S."/>
            <person name="Label P."/>
            <person name="Fumanal B."/>
            <person name="Venisse J.S."/>
            <person name="Kohler A."/>
            <person name="de Oliveira R.R."/>
            <person name="Labutti K."/>
            <person name="Lipzen A."/>
            <person name="Lail K."/>
            <person name="Bauer D."/>
            <person name="Ohm R.A."/>
            <person name="Barry K.W."/>
            <person name="Spatafora J."/>
            <person name="Grigoriev I.V."/>
            <person name="Martin F.M."/>
            <person name="Pujade-Renaud V."/>
        </authorList>
    </citation>
    <scope>NUCLEOTIDE SEQUENCE [LARGE SCALE GENOMIC DNA]</scope>
    <source>
        <strain evidence="3 4">Philippines</strain>
    </source>
</reference>
<dbReference type="Pfam" id="PF08881">
    <property type="entry name" value="CVNH"/>
    <property type="match status" value="1"/>
</dbReference>
<dbReference type="SMART" id="SM01111">
    <property type="entry name" value="CVNH"/>
    <property type="match status" value="1"/>
</dbReference>
<dbReference type="Pfam" id="PF01476">
    <property type="entry name" value="LysM"/>
    <property type="match status" value="1"/>
</dbReference>
<organism evidence="3 4">
    <name type="scientific">Corynespora cassiicola Philippines</name>
    <dbReference type="NCBI Taxonomy" id="1448308"/>
    <lineage>
        <taxon>Eukaryota</taxon>
        <taxon>Fungi</taxon>
        <taxon>Dikarya</taxon>
        <taxon>Ascomycota</taxon>
        <taxon>Pezizomycotina</taxon>
        <taxon>Dothideomycetes</taxon>
        <taxon>Pleosporomycetidae</taxon>
        <taxon>Pleosporales</taxon>
        <taxon>Corynesporascaceae</taxon>
        <taxon>Corynespora</taxon>
    </lineage>
</organism>
<feature type="domain" description="LysM" evidence="2">
    <location>
        <begin position="158"/>
        <end position="202"/>
    </location>
</feature>
<dbReference type="GO" id="GO:0019867">
    <property type="term" value="C:outer membrane"/>
    <property type="evidence" value="ECO:0007669"/>
    <property type="project" value="InterPro"/>
</dbReference>